<comment type="caution">
    <text evidence="1">The sequence shown here is derived from an EMBL/GenBank/DDBJ whole genome shotgun (WGS) entry which is preliminary data.</text>
</comment>
<evidence type="ECO:0000313" key="2">
    <source>
        <dbReference type="Proteomes" id="UP001215712"/>
    </source>
</evidence>
<dbReference type="Proteomes" id="UP001215712">
    <property type="component" value="Unassembled WGS sequence"/>
</dbReference>
<keyword evidence="2" id="KW-1185">Reference proteome</keyword>
<evidence type="ECO:0000313" key="1">
    <source>
        <dbReference type="EMBL" id="KAJ5720093.1"/>
    </source>
</evidence>
<dbReference type="EMBL" id="JAQJAN010000009">
    <property type="protein sequence ID" value="KAJ5720093.1"/>
    <property type="molecule type" value="Genomic_DNA"/>
</dbReference>
<dbReference type="AlphaFoldDB" id="A0AAD6HJS2"/>
<reference evidence="1" key="1">
    <citation type="journal article" date="2023" name="IMA Fungus">
        <title>Comparative genomic study of the Penicillium genus elucidates a diverse pangenome and 15 lateral gene transfer events.</title>
        <authorList>
            <person name="Petersen C."/>
            <person name="Sorensen T."/>
            <person name="Nielsen M.R."/>
            <person name="Sondergaard T.E."/>
            <person name="Sorensen J.L."/>
            <person name="Fitzpatrick D.A."/>
            <person name="Frisvad J.C."/>
            <person name="Nielsen K.L."/>
        </authorList>
    </citation>
    <scope>NUCLEOTIDE SEQUENCE</scope>
    <source>
        <strain evidence="1">IBT 17514</strain>
    </source>
</reference>
<protein>
    <submittedName>
        <fullName evidence="1">Uncharacterized protein</fullName>
    </submittedName>
</protein>
<accession>A0AAD6HJS2</accession>
<sequence length="137" mass="15263">MAGLAEEIEDSLPEFSSRIQQQGIQVLTLGNASESQSSTQIGPIENGQMDSDLIRVNSVTLERPTISEENMETASFALAQDDLMQSTEYLEAIGISSNEFLAIVDEISTQDLSYRIWDPQTEWLTGTDPMSWEYFTS</sequence>
<reference evidence="1" key="2">
    <citation type="submission" date="2023-01" db="EMBL/GenBank/DDBJ databases">
        <authorList>
            <person name="Petersen C."/>
        </authorList>
    </citation>
    <scope>NUCLEOTIDE SEQUENCE</scope>
    <source>
        <strain evidence="1">IBT 17514</strain>
    </source>
</reference>
<proteinExistence type="predicted"/>
<name>A0AAD6HJS2_9EURO</name>
<gene>
    <name evidence="1" type="ORF">N7493_006971</name>
</gene>
<organism evidence="1 2">
    <name type="scientific">Penicillium malachiteum</name>
    <dbReference type="NCBI Taxonomy" id="1324776"/>
    <lineage>
        <taxon>Eukaryota</taxon>
        <taxon>Fungi</taxon>
        <taxon>Dikarya</taxon>
        <taxon>Ascomycota</taxon>
        <taxon>Pezizomycotina</taxon>
        <taxon>Eurotiomycetes</taxon>
        <taxon>Eurotiomycetidae</taxon>
        <taxon>Eurotiales</taxon>
        <taxon>Aspergillaceae</taxon>
        <taxon>Penicillium</taxon>
    </lineage>
</organism>